<sequence>MRSNSVLPAVSRFLDDDWNSLFDWRNRNFSSTTTTLPSVNVKETGDEFIVEMAAPGMKKDDFAIELHNNVLTIRSEVRNEKEEKEDGKYSRREFSYQSFQRSFNLNNQVVDDDQIEATYEDGILRLVLPKQENAREKPPRHIEIN</sequence>
<dbReference type="InterPro" id="IPR031107">
    <property type="entry name" value="Small_HSP"/>
</dbReference>
<evidence type="ECO:0000313" key="4">
    <source>
        <dbReference type="EMBL" id="THH34990.1"/>
    </source>
</evidence>
<dbReference type="Gene3D" id="2.60.40.790">
    <property type="match status" value="1"/>
</dbReference>
<dbReference type="EMBL" id="SRSF01000013">
    <property type="protein sequence ID" value="THH34990.1"/>
    <property type="molecule type" value="Genomic_DNA"/>
</dbReference>
<comment type="similarity">
    <text evidence="1 2">Belongs to the small heat shock protein (HSP20) family.</text>
</comment>
<dbReference type="InterPro" id="IPR002068">
    <property type="entry name" value="A-crystallin/Hsp20_dom"/>
</dbReference>
<keyword evidence="5" id="KW-1185">Reference proteome</keyword>
<dbReference type="Proteomes" id="UP000308528">
    <property type="component" value="Unassembled WGS sequence"/>
</dbReference>
<feature type="domain" description="SHSP" evidence="3">
    <location>
        <begin position="30"/>
        <end position="145"/>
    </location>
</feature>
<gene>
    <name evidence="4" type="ORF">E4021_16880</name>
</gene>
<reference evidence="4 5" key="1">
    <citation type="submission" date="2019-04" db="EMBL/GenBank/DDBJ databases">
        <title>Lewinella litorea sp. nov., isolated from a marine sand.</title>
        <authorList>
            <person name="Yoon J.-H."/>
        </authorList>
    </citation>
    <scope>NUCLEOTIDE SEQUENCE [LARGE SCALE GENOMIC DNA]</scope>
    <source>
        <strain evidence="4 5">HSMS-39</strain>
    </source>
</reference>
<protein>
    <submittedName>
        <fullName evidence="4">Hsp20/alpha crystallin family protein</fullName>
    </submittedName>
</protein>
<dbReference type="PROSITE" id="PS01031">
    <property type="entry name" value="SHSP"/>
    <property type="match status" value="1"/>
</dbReference>
<dbReference type="CDD" id="cd06471">
    <property type="entry name" value="ACD_LpsHSP_like"/>
    <property type="match status" value="1"/>
</dbReference>
<evidence type="ECO:0000313" key="5">
    <source>
        <dbReference type="Proteomes" id="UP000308528"/>
    </source>
</evidence>
<dbReference type="RefSeq" id="WP_136460561.1">
    <property type="nucleotide sequence ID" value="NZ_SRSF01000013.1"/>
</dbReference>
<dbReference type="SUPFAM" id="SSF49764">
    <property type="entry name" value="HSP20-like chaperones"/>
    <property type="match status" value="1"/>
</dbReference>
<evidence type="ECO:0000259" key="3">
    <source>
        <dbReference type="PROSITE" id="PS01031"/>
    </source>
</evidence>
<dbReference type="OrthoDB" id="9814487at2"/>
<dbReference type="Pfam" id="PF00011">
    <property type="entry name" value="HSP20"/>
    <property type="match status" value="1"/>
</dbReference>
<evidence type="ECO:0000256" key="1">
    <source>
        <dbReference type="PROSITE-ProRule" id="PRU00285"/>
    </source>
</evidence>
<name>A0A4S4NG00_9BACT</name>
<dbReference type="PANTHER" id="PTHR11527">
    <property type="entry name" value="HEAT-SHOCK PROTEIN 20 FAMILY MEMBER"/>
    <property type="match status" value="1"/>
</dbReference>
<dbReference type="AlphaFoldDB" id="A0A4S4NG00"/>
<comment type="caution">
    <text evidence="4">The sequence shown here is derived from an EMBL/GenBank/DDBJ whole genome shotgun (WGS) entry which is preliminary data.</text>
</comment>
<proteinExistence type="inferred from homology"/>
<dbReference type="InterPro" id="IPR008978">
    <property type="entry name" value="HSP20-like_chaperone"/>
</dbReference>
<accession>A0A4S4NG00</accession>
<evidence type="ECO:0000256" key="2">
    <source>
        <dbReference type="RuleBase" id="RU003616"/>
    </source>
</evidence>
<organism evidence="4 5">
    <name type="scientific">Neolewinella litorea</name>
    <dbReference type="NCBI Taxonomy" id="2562452"/>
    <lineage>
        <taxon>Bacteria</taxon>
        <taxon>Pseudomonadati</taxon>
        <taxon>Bacteroidota</taxon>
        <taxon>Saprospiria</taxon>
        <taxon>Saprospirales</taxon>
        <taxon>Lewinellaceae</taxon>
        <taxon>Neolewinella</taxon>
    </lineage>
</organism>